<accession>X1ET01</accession>
<dbReference type="AlphaFoldDB" id="X1ET01"/>
<name>X1ET01_9ZZZZ</name>
<reference evidence="1" key="1">
    <citation type="journal article" date="2014" name="Front. Microbiol.">
        <title>High frequency of phylogenetically diverse reductive dehalogenase-homologous genes in deep subseafloor sedimentary metagenomes.</title>
        <authorList>
            <person name="Kawai M."/>
            <person name="Futagami T."/>
            <person name="Toyoda A."/>
            <person name="Takaki Y."/>
            <person name="Nishi S."/>
            <person name="Hori S."/>
            <person name="Arai W."/>
            <person name="Tsubouchi T."/>
            <person name="Morono Y."/>
            <person name="Uchiyama I."/>
            <person name="Ito T."/>
            <person name="Fujiyama A."/>
            <person name="Inagaki F."/>
            <person name="Takami H."/>
        </authorList>
    </citation>
    <scope>NUCLEOTIDE SEQUENCE</scope>
    <source>
        <strain evidence="1">Expedition CK06-06</strain>
    </source>
</reference>
<evidence type="ECO:0000313" key="1">
    <source>
        <dbReference type="EMBL" id="GAH35712.1"/>
    </source>
</evidence>
<dbReference type="EMBL" id="BARU01009336">
    <property type="protein sequence ID" value="GAH35712.1"/>
    <property type="molecule type" value="Genomic_DNA"/>
</dbReference>
<proteinExistence type="predicted"/>
<gene>
    <name evidence="1" type="ORF">S03H2_18043</name>
</gene>
<sequence>MDKFSDTETPFDTCLTMIGHTIWSGDGSGYFLILDLELELAANPTIWASSEYLAVRQTLPLTSSLRQGSGRAGIDASSAEFAAYFLKWAIESRAYQSVAPPVGKRDGSHLAYLLAHADAATAKDAQVIISVEERVISINGELLMGIRESHFF</sequence>
<organism evidence="1">
    <name type="scientific">marine sediment metagenome</name>
    <dbReference type="NCBI Taxonomy" id="412755"/>
    <lineage>
        <taxon>unclassified sequences</taxon>
        <taxon>metagenomes</taxon>
        <taxon>ecological metagenomes</taxon>
    </lineage>
</organism>
<protein>
    <submittedName>
        <fullName evidence="1">Uncharacterized protein</fullName>
    </submittedName>
</protein>
<comment type="caution">
    <text evidence="1">The sequence shown here is derived from an EMBL/GenBank/DDBJ whole genome shotgun (WGS) entry which is preliminary data.</text>
</comment>